<accession>A0AA92C5B2</accession>
<organism evidence="1 2">
    <name type="scientific">Rhizobium rhizogenes</name>
    <name type="common">Agrobacterium rhizogenes</name>
    <dbReference type="NCBI Taxonomy" id="359"/>
    <lineage>
        <taxon>Bacteria</taxon>
        <taxon>Pseudomonadati</taxon>
        <taxon>Pseudomonadota</taxon>
        <taxon>Alphaproteobacteria</taxon>
        <taxon>Hyphomicrobiales</taxon>
        <taxon>Rhizobiaceae</taxon>
        <taxon>Rhizobium/Agrobacterium group</taxon>
        <taxon>Rhizobium</taxon>
    </lineage>
</organism>
<comment type="caution">
    <text evidence="1">The sequence shown here is derived from an EMBL/GenBank/DDBJ whole genome shotgun (WGS) entry which is preliminary data.</text>
</comment>
<dbReference type="AlphaFoldDB" id="A0AA92C5B2"/>
<reference evidence="1 2" key="1">
    <citation type="submission" date="2018-04" db="EMBL/GenBank/DDBJ databases">
        <authorList>
            <person name="Hagen T."/>
        </authorList>
    </citation>
    <scope>NUCLEOTIDE SEQUENCE [LARGE SCALE GENOMIC DNA]</scope>
    <source>
        <strain evidence="1 2">TPD7009</strain>
    </source>
</reference>
<proteinExistence type="predicted"/>
<evidence type="ECO:0000313" key="2">
    <source>
        <dbReference type="Proteomes" id="UP000244335"/>
    </source>
</evidence>
<gene>
    <name evidence="1" type="ORF">DC430_09225</name>
</gene>
<protein>
    <submittedName>
        <fullName evidence="1">Uncharacterized protein</fullName>
    </submittedName>
</protein>
<sequence length="103" mass="10283">MLILVGLGAATSHSANTPCSGSKGGIAGCRGETFICNDGSVSGSKRSCSAYMGGALGLLGGGNENMSRAEDGQCSCRSGLYCTGPRGGRYCTTDGGGKSYLRK</sequence>
<name>A0AA92C5B2_RHIRH</name>
<evidence type="ECO:0000313" key="1">
    <source>
        <dbReference type="EMBL" id="PVE55683.1"/>
    </source>
</evidence>
<dbReference type="Proteomes" id="UP000244335">
    <property type="component" value="Unassembled WGS sequence"/>
</dbReference>
<dbReference type="EMBL" id="QDFR01000002">
    <property type="protein sequence ID" value="PVE55683.1"/>
    <property type="molecule type" value="Genomic_DNA"/>
</dbReference>